<feature type="region of interest" description="Disordered" evidence="1">
    <location>
        <begin position="1"/>
        <end position="29"/>
    </location>
</feature>
<protein>
    <submittedName>
        <fullName evidence="2">Uncharacterized protein</fullName>
    </submittedName>
</protein>
<dbReference type="Proteomes" id="UP000027138">
    <property type="component" value="Unassembled WGS sequence"/>
</dbReference>
<evidence type="ECO:0000313" key="3">
    <source>
        <dbReference type="Proteomes" id="UP000027138"/>
    </source>
</evidence>
<accession>A0A067KU89</accession>
<proteinExistence type="predicted"/>
<keyword evidence="3" id="KW-1185">Reference proteome</keyword>
<gene>
    <name evidence="2" type="ORF">JCGZ_02776</name>
</gene>
<evidence type="ECO:0000313" key="2">
    <source>
        <dbReference type="EMBL" id="KDP39756.1"/>
    </source>
</evidence>
<reference evidence="2 3" key="1">
    <citation type="journal article" date="2014" name="PLoS ONE">
        <title>Global Analysis of Gene Expression Profiles in Physic Nut (Jatropha curcas L.) Seedlings Exposed to Salt Stress.</title>
        <authorList>
            <person name="Zhang L."/>
            <person name="Zhang C."/>
            <person name="Wu P."/>
            <person name="Chen Y."/>
            <person name="Li M."/>
            <person name="Jiang H."/>
            <person name="Wu G."/>
        </authorList>
    </citation>
    <scope>NUCLEOTIDE SEQUENCE [LARGE SCALE GENOMIC DNA]</scope>
    <source>
        <strain evidence="3">cv. GZQX0401</strain>
        <tissue evidence="2">Young leaves</tissue>
    </source>
</reference>
<sequence>MGLASEEDVQVMFDQSKDQDSEVVKSEMAPKKVKASEMLKIAEVMKKKAKAESFNKGMPLVILDPPTVDAGAASESAHVKHGPLSPLIEPSRKRPCEVKVLVPSPPPLKLGEALDV</sequence>
<organism evidence="2 3">
    <name type="scientific">Jatropha curcas</name>
    <name type="common">Barbados nut</name>
    <dbReference type="NCBI Taxonomy" id="180498"/>
    <lineage>
        <taxon>Eukaryota</taxon>
        <taxon>Viridiplantae</taxon>
        <taxon>Streptophyta</taxon>
        <taxon>Embryophyta</taxon>
        <taxon>Tracheophyta</taxon>
        <taxon>Spermatophyta</taxon>
        <taxon>Magnoliopsida</taxon>
        <taxon>eudicotyledons</taxon>
        <taxon>Gunneridae</taxon>
        <taxon>Pentapetalae</taxon>
        <taxon>rosids</taxon>
        <taxon>fabids</taxon>
        <taxon>Malpighiales</taxon>
        <taxon>Euphorbiaceae</taxon>
        <taxon>Crotonoideae</taxon>
        <taxon>Jatropheae</taxon>
        <taxon>Jatropha</taxon>
    </lineage>
</organism>
<dbReference type="AlphaFoldDB" id="A0A067KU89"/>
<dbReference type="EMBL" id="KK914347">
    <property type="protein sequence ID" value="KDP39756.1"/>
    <property type="molecule type" value="Genomic_DNA"/>
</dbReference>
<evidence type="ECO:0000256" key="1">
    <source>
        <dbReference type="SAM" id="MobiDB-lite"/>
    </source>
</evidence>
<feature type="compositionally biased region" description="Basic and acidic residues" evidence="1">
    <location>
        <begin position="15"/>
        <end position="29"/>
    </location>
</feature>
<name>A0A067KU89_JATCU</name>